<evidence type="ECO:0000313" key="1">
    <source>
        <dbReference type="EMBL" id="MDN4606183.1"/>
    </source>
</evidence>
<name>A0ABT8JM01_9BACL</name>
<sequence>MNKKTISTIGIVIVFLLTVYQLTKDQELAKLGAVLGDYSRVDKIQILIEDSRKIEINNNDKEMLESFKDNLFPFVLISDRQNKKKYKGNLGEKVYDIDFYVGNKVVFKEAIYELSDEFQATTENSFMIGDKHYIAKWKKNFVKLKMSDPNSFINVMD</sequence>
<evidence type="ECO:0000313" key="2">
    <source>
        <dbReference type="Proteomes" id="UP001175097"/>
    </source>
</evidence>
<dbReference type="EMBL" id="JAROCC010000001">
    <property type="protein sequence ID" value="MDN4606183.1"/>
    <property type="molecule type" value="Genomic_DNA"/>
</dbReference>
<dbReference type="RefSeq" id="WP_301241724.1">
    <property type="nucleotide sequence ID" value="NZ_JAROCC010000001.1"/>
</dbReference>
<dbReference type="Proteomes" id="UP001175097">
    <property type="component" value="Unassembled WGS sequence"/>
</dbReference>
<accession>A0ABT8JM01</accession>
<keyword evidence="2" id="KW-1185">Reference proteome</keyword>
<gene>
    <name evidence="1" type="ORF">P5G49_01655</name>
</gene>
<organism evidence="1 2">
    <name type="scientific">Sporosarcina highlanderae</name>
    <dbReference type="NCBI Taxonomy" id="3035916"/>
    <lineage>
        <taxon>Bacteria</taxon>
        <taxon>Bacillati</taxon>
        <taxon>Bacillota</taxon>
        <taxon>Bacilli</taxon>
        <taxon>Bacillales</taxon>
        <taxon>Caryophanaceae</taxon>
        <taxon>Sporosarcina</taxon>
    </lineage>
</organism>
<proteinExistence type="predicted"/>
<protein>
    <submittedName>
        <fullName evidence="1">Uncharacterized protein</fullName>
    </submittedName>
</protein>
<comment type="caution">
    <text evidence="1">The sequence shown here is derived from an EMBL/GenBank/DDBJ whole genome shotgun (WGS) entry which is preliminary data.</text>
</comment>
<reference evidence="1" key="1">
    <citation type="submission" date="2023-03" db="EMBL/GenBank/DDBJ databases">
        <title>MT1 and MT2 Draft Genomes of Novel Species.</title>
        <authorList>
            <person name="Venkateswaran K."/>
        </authorList>
    </citation>
    <scope>NUCLEOTIDE SEQUENCE</scope>
    <source>
        <strain evidence="1">F6_3S_P_2</strain>
    </source>
</reference>